<dbReference type="EMBL" id="JACIIZ010000009">
    <property type="protein sequence ID" value="MBB6252716.1"/>
    <property type="molecule type" value="Genomic_DNA"/>
</dbReference>
<dbReference type="Proteomes" id="UP000539175">
    <property type="component" value="Unassembled WGS sequence"/>
</dbReference>
<protein>
    <recommendedName>
        <fullName evidence="4">Lipoprotein</fullName>
    </recommendedName>
</protein>
<feature type="transmembrane region" description="Helical" evidence="1">
    <location>
        <begin position="81"/>
        <end position="100"/>
    </location>
</feature>
<evidence type="ECO:0000313" key="2">
    <source>
        <dbReference type="EMBL" id="MBB6252716.1"/>
    </source>
</evidence>
<feature type="transmembrane region" description="Helical" evidence="1">
    <location>
        <begin position="12"/>
        <end position="38"/>
    </location>
</feature>
<evidence type="ECO:0000256" key="1">
    <source>
        <dbReference type="SAM" id="Phobius"/>
    </source>
</evidence>
<organism evidence="2 3">
    <name type="scientific">Nitrospirillum iridis</name>
    <dbReference type="NCBI Taxonomy" id="765888"/>
    <lineage>
        <taxon>Bacteria</taxon>
        <taxon>Pseudomonadati</taxon>
        <taxon>Pseudomonadota</taxon>
        <taxon>Alphaproteobacteria</taxon>
        <taxon>Rhodospirillales</taxon>
        <taxon>Azospirillaceae</taxon>
        <taxon>Nitrospirillum</taxon>
    </lineage>
</organism>
<reference evidence="2 3" key="1">
    <citation type="submission" date="2020-08" db="EMBL/GenBank/DDBJ databases">
        <title>Genomic Encyclopedia of Type Strains, Phase IV (KMG-IV): sequencing the most valuable type-strain genomes for metagenomic binning, comparative biology and taxonomic classification.</title>
        <authorList>
            <person name="Goeker M."/>
        </authorList>
    </citation>
    <scope>NUCLEOTIDE SEQUENCE [LARGE SCALE GENOMIC DNA]</scope>
    <source>
        <strain evidence="2 3">DSM 22198</strain>
    </source>
</reference>
<gene>
    <name evidence="2" type="ORF">FHS74_003284</name>
</gene>
<dbReference type="AlphaFoldDB" id="A0A7X0B0H5"/>
<keyword evidence="1" id="KW-1133">Transmembrane helix</keyword>
<dbReference type="RefSeq" id="WP_184802431.1">
    <property type="nucleotide sequence ID" value="NZ_JACIIZ010000009.1"/>
</dbReference>
<keyword evidence="3" id="KW-1185">Reference proteome</keyword>
<evidence type="ECO:0000313" key="3">
    <source>
        <dbReference type="Proteomes" id="UP000539175"/>
    </source>
</evidence>
<comment type="caution">
    <text evidence="2">The sequence shown here is derived from an EMBL/GenBank/DDBJ whole genome shotgun (WGS) entry which is preliminary data.</text>
</comment>
<keyword evidence="1" id="KW-0472">Membrane</keyword>
<feature type="transmembrane region" description="Helical" evidence="1">
    <location>
        <begin position="50"/>
        <end position="69"/>
    </location>
</feature>
<sequence length="102" mass="11116">MTRLDKLCKAALWILGPLLIVGGCLAIFPALFLTVVAANDSAQGDAAPGLVWLLMPLAVAGVPVLILLSAHKFPRLMKHHAMAMVLAWAGALYLFERFWLHR</sequence>
<name>A0A7X0B0H5_9PROT</name>
<evidence type="ECO:0008006" key="4">
    <source>
        <dbReference type="Google" id="ProtNLM"/>
    </source>
</evidence>
<accession>A0A7X0B0H5</accession>
<proteinExistence type="predicted"/>
<keyword evidence="1" id="KW-0812">Transmembrane</keyword>
<dbReference type="PROSITE" id="PS51257">
    <property type="entry name" value="PROKAR_LIPOPROTEIN"/>
    <property type="match status" value="1"/>
</dbReference>